<protein>
    <recommendedName>
        <fullName evidence="3">Carboxylic ester hydrolase</fullName>
        <ecNumber evidence="3">3.1.1.-</ecNumber>
    </recommendedName>
</protein>
<dbReference type="EMBL" id="LCUC01000346">
    <property type="protein sequence ID" value="KKY32049.1"/>
    <property type="molecule type" value="Genomic_DNA"/>
</dbReference>
<dbReference type="AlphaFoldDB" id="A0A0G2FD02"/>
<dbReference type="PANTHER" id="PTHR11559">
    <property type="entry name" value="CARBOXYLESTERASE"/>
    <property type="match status" value="1"/>
</dbReference>
<accession>A0A0G2FD02</accession>
<reference evidence="6 7" key="1">
    <citation type="submission" date="2015-05" db="EMBL/GenBank/DDBJ databases">
        <title>Distinctive expansion of gene families associated with plant cell wall degradation and secondary metabolism in the genomes of grapevine trunk pathogens.</title>
        <authorList>
            <person name="Lawrence D.P."/>
            <person name="Travadon R."/>
            <person name="Rolshausen P.E."/>
            <person name="Baumgartner K."/>
        </authorList>
    </citation>
    <scope>NUCLEOTIDE SEQUENCE [LARGE SCALE GENOMIC DNA]</scope>
    <source>
        <strain evidence="6">DA912</strain>
    </source>
</reference>
<dbReference type="InterPro" id="IPR029058">
    <property type="entry name" value="AB_hydrolase_fold"/>
</dbReference>
<feature type="chain" id="PRO_5005117695" description="Carboxylic ester hydrolase" evidence="3">
    <location>
        <begin position="20"/>
        <end position="544"/>
    </location>
</feature>
<feature type="signal peptide" evidence="3">
    <location>
        <begin position="1"/>
        <end position="19"/>
    </location>
</feature>
<dbReference type="STRING" id="1214573.A0A0G2FD02"/>
<name>A0A0G2FD02_9PEZI</name>
<gene>
    <name evidence="6" type="ORF">UCDDA912_g08001</name>
</gene>
<feature type="domain" description="Carboxylesterase type B" evidence="5">
    <location>
        <begin position="124"/>
        <end position="464"/>
    </location>
</feature>
<keyword evidence="3" id="KW-0732">Signal</keyword>
<evidence type="ECO:0000256" key="1">
    <source>
        <dbReference type="ARBA" id="ARBA00005964"/>
    </source>
</evidence>
<dbReference type="GO" id="GO:0016787">
    <property type="term" value="F:hydrolase activity"/>
    <property type="evidence" value="ECO:0007669"/>
    <property type="project" value="UniProtKB-KW"/>
</dbReference>
<keyword evidence="2 3" id="KW-0378">Hydrolase</keyword>
<reference evidence="6 7" key="2">
    <citation type="submission" date="2015-05" db="EMBL/GenBank/DDBJ databases">
        <authorList>
            <person name="Morales-Cruz A."/>
            <person name="Amrine K.C."/>
            <person name="Cantu D."/>
        </authorList>
    </citation>
    <scope>NUCLEOTIDE SEQUENCE [LARGE SCALE GENOMIC DNA]</scope>
    <source>
        <strain evidence="6">DA912</strain>
    </source>
</reference>
<evidence type="ECO:0000256" key="3">
    <source>
        <dbReference type="RuleBase" id="RU361235"/>
    </source>
</evidence>
<evidence type="ECO:0000313" key="6">
    <source>
        <dbReference type="EMBL" id="KKY32049.1"/>
    </source>
</evidence>
<dbReference type="InterPro" id="IPR019826">
    <property type="entry name" value="Carboxylesterase_B_AS"/>
</dbReference>
<dbReference type="InterPro" id="IPR019819">
    <property type="entry name" value="Carboxylesterase_B_CS"/>
</dbReference>
<comment type="similarity">
    <text evidence="1 3">Belongs to the type-B carboxylesterase/lipase family.</text>
</comment>
<organism evidence="6 7">
    <name type="scientific">Diaporthe ampelina</name>
    <dbReference type="NCBI Taxonomy" id="1214573"/>
    <lineage>
        <taxon>Eukaryota</taxon>
        <taxon>Fungi</taxon>
        <taxon>Dikarya</taxon>
        <taxon>Ascomycota</taxon>
        <taxon>Pezizomycotina</taxon>
        <taxon>Sordariomycetes</taxon>
        <taxon>Sordariomycetidae</taxon>
        <taxon>Diaporthales</taxon>
        <taxon>Diaporthaceae</taxon>
        <taxon>Diaporthe</taxon>
    </lineage>
</organism>
<dbReference type="InterPro" id="IPR002018">
    <property type="entry name" value="CarbesteraseB"/>
</dbReference>
<evidence type="ECO:0000256" key="2">
    <source>
        <dbReference type="ARBA" id="ARBA00022801"/>
    </source>
</evidence>
<dbReference type="EC" id="3.1.1.-" evidence="3"/>
<dbReference type="SUPFAM" id="SSF53474">
    <property type="entry name" value="alpha/beta-Hydrolases"/>
    <property type="match status" value="1"/>
</dbReference>
<dbReference type="OrthoDB" id="408631at2759"/>
<sequence length="544" mass="57130">MRTATLLTLLAGRAVVVTAQDAPNVKTVNGTLQGAKCPSNDVNSFLGIPYARPPVGDLRFAPPQPYDQTFDTRQATQPPPACTQFNAAFSERGAQSEDCLFIDVWAPVSAKSDSKLPVKVWLEKVIQVSINYRVGPLGFLALDSLGLQGNQGIQDQLLGLQWVQENIEAFGGDRKRVLLFGQSAGAADTFVISSLPQASSLISAAILQSGAGDELQTTSDVQNSTEAFVKALGCGLDDVACVRAASVSAINSSIAASGSSSRDIIVDGTIIPAQPLEAGLKVPAVAGSTTDEGTLFILSQYQANVLTLNATDYDGFLTRTFGSLAQRVNETYPLSNYNGSSGGPVLAAMSAAITHAQFRCPTRRFIRKANQDGVPVWTYSFNHTLTCPWYNSIPSYALGLLASTHTAEIPFVFNGTTDMPRANGTCNLSAGEVALAARMLGAWDSMATNANPGSDWPQYNTSSSAGVNVVGDDFTVGTVDYSMCDFWDEIQAATANGTSSGGANGTSPGTGSTQTSVAAWPWRKGGVGSLAVVTGLLLIPIWIL</sequence>
<evidence type="ECO:0000259" key="5">
    <source>
        <dbReference type="Pfam" id="PF00135"/>
    </source>
</evidence>
<proteinExistence type="inferred from homology"/>
<evidence type="ECO:0000256" key="4">
    <source>
        <dbReference type="SAM" id="MobiDB-lite"/>
    </source>
</evidence>
<feature type="domain" description="Carboxylesterase type B" evidence="5">
    <location>
        <begin position="22"/>
        <end position="122"/>
    </location>
</feature>
<dbReference type="PROSITE" id="PS00122">
    <property type="entry name" value="CARBOXYLESTERASE_B_1"/>
    <property type="match status" value="1"/>
</dbReference>
<evidence type="ECO:0000313" key="7">
    <source>
        <dbReference type="Proteomes" id="UP000034680"/>
    </source>
</evidence>
<dbReference type="InterPro" id="IPR050309">
    <property type="entry name" value="Type-B_Carboxylest/Lipase"/>
</dbReference>
<feature type="compositionally biased region" description="Low complexity" evidence="4">
    <location>
        <begin position="505"/>
        <end position="516"/>
    </location>
</feature>
<keyword evidence="7" id="KW-1185">Reference proteome</keyword>
<dbReference type="PROSITE" id="PS00941">
    <property type="entry name" value="CARBOXYLESTERASE_B_2"/>
    <property type="match status" value="1"/>
</dbReference>
<dbReference type="Pfam" id="PF00135">
    <property type="entry name" value="COesterase"/>
    <property type="match status" value="2"/>
</dbReference>
<comment type="caution">
    <text evidence="6">The sequence shown here is derived from an EMBL/GenBank/DDBJ whole genome shotgun (WGS) entry which is preliminary data.</text>
</comment>
<dbReference type="Proteomes" id="UP000034680">
    <property type="component" value="Unassembled WGS sequence"/>
</dbReference>
<feature type="region of interest" description="Disordered" evidence="4">
    <location>
        <begin position="497"/>
        <end position="516"/>
    </location>
</feature>
<dbReference type="Gene3D" id="3.40.50.1820">
    <property type="entry name" value="alpha/beta hydrolase"/>
    <property type="match status" value="1"/>
</dbReference>